<accession>A0A0N8K8W0</accession>
<protein>
    <submittedName>
        <fullName evidence="1">Uncharacterized protein</fullName>
    </submittedName>
</protein>
<comment type="caution">
    <text evidence="1">The sequence shown here is derived from an EMBL/GenBank/DDBJ whole genome shotgun (WGS) entry which is preliminary data.</text>
</comment>
<reference evidence="1 2" key="1">
    <citation type="submission" date="2015-09" db="EMBL/GenBank/DDBJ databases">
        <title>Identification and resolution of microdiversity through metagenomic sequencing of parallel consortia.</title>
        <authorList>
            <person name="Nelson W.C."/>
            <person name="Romine M.F."/>
            <person name="Lindemann S.R."/>
        </authorList>
    </citation>
    <scope>NUCLEOTIDE SEQUENCE [LARGE SCALE GENOMIC DNA]</scope>
    <source>
        <strain evidence="1">HL-91</strain>
    </source>
</reference>
<dbReference type="AlphaFoldDB" id="A0A0N8K8W0"/>
<sequence length="101" mass="11981">MAVPRSNTVPRRGILPRHSRYMATSPIPMRLILTRQTLIRQSFTRLTLMRQGTQGNRSFTGIPLSQMILLRRKAQWHKRGHRQARLRARCPWQVWRKALAR</sequence>
<organism evidence="1 2">
    <name type="scientific">Roseibaca calidilacus</name>
    <dbReference type="NCBI Taxonomy" id="1666912"/>
    <lineage>
        <taxon>Bacteria</taxon>
        <taxon>Pseudomonadati</taxon>
        <taxon>Pseudomonadota</taxon>
        <taxon>Alphaproteobacteria</taxon>
        <taxon>Rhodobacterales</taxon>
        <taxon>Paracoccaceae</taxon>
        <taxon>Roseinatronobacter</taxon>
    </lineage>
</organism>
<gene>
    <name evidence="1" type="ORF">HLUCCA05_02930</name>
</gene>
<evidence type="ECO:0000313" key="1">
    <source>
        <dbReference type="EMBL" id="KPP95633.1"/>
    </source>
</evidence>
<name>A0A0N8K8W0_9RHOB</name>
<dbReference type="Proteomes" id="UP000050413">
    <property type="component" value="Unassembled WGS sequence"/>
</dbReference>
<dbReference type="EMBL" id="LJSG01000002">
    <property type="protein sequence ID" value="KPP95633.1"/>
    <property type="molecule type" value="Genomic_DNA"/>
</dbReference>
<evidence type="ECO:0000313" key="2">
    <source>
        <dbReference type="Proteomes" id="UP000050413"/>
    </source>
</evidence>
<proteinExistence type="predicted"/>